<proteinExistence type="inferred from homology"/>
<keyword evidence="3" id="KW-0812">Transmembrane</keyword>
<dbReference type="Pfam" id="PF04117">
    <property type="entry name" value="Mpv17_PMP22"/>
    <property type="match status" value="1"/>
</dbReference>
<dbReference type="Proteomes" id="UP000288716">
    <property type="component" value="Unassembled WGS sequence"/>
</dbReference>
<dbReference type="PANTHER" id="PTHR11266">
    <property type="entry name" value="PEROXISOMAL MEMBRANE PROTEIN 2, PXMP2 MPV17"/>
    <property type="match status" value="1"/>
</dbReference>
<dbReference type="VEuPathDB" id="VectorBase:LDEU001671"/>
<dbReference type="PANTHER" id="PTHR11266:SF8">
    <property type="entry name" value="MPV17-LIKE PROTEIN 2"/>
    <property type="match status" value="1"/>
</dbReference>
<evidence type="ECO:0000256" key="6">
    <source>
        <dbReference type="RuleBase" id="RU363053"/>
    </source>
</evidence>
<evidence type="ECO:0000256" key="4">
    <source>
        <dbReference type="ARBA" id="ARBA00022989"/>
    </source>
</evidence>
<protein>
    <submittedName>
        <fullName evidence="7">Mpv17-like protein 2</fullName>
    </submittedName>
</protein>
<comment type="caution">
    <text evidence="7">The sequence shown here is derived from an EMBL/GenBank/DDBJ whole genome shotgun (WGS) entry which is preliminary data.</text>
</comment>
<dbReference type="GO" id="GO:0005739">
    <property type="term" value="C:mitochondrion"/>
    <property type="evidence" value="ECO:0007669"/>
    <property type="project" value="TreeGrafter"/>
</dbReference>
<dbReference type="InterPro" id="IPR007248">
    <property type="entry name" value="Mpv17_PMP22"/>
</dbReference>
<accession>A0A443SS92</accession>
<evidence type="ECO:0000313" key="7">
    <source>
        <dbReference type="EMBL" id="RWS30369.1"/>
    </source>
</evidence>
<evidence type="ECO:0000256" key="3">
    <source>
        <dbReference type="ARBA" id="ARBA00022692"/>
    </source>
</evidence>
<dbReference type="GO" id="GO:0061668">
    <property type="term" value="P:mitochondrial ribosome assembly"/>
    <property type="evidence" value="ECO:0007669"/>
    <property type="project" value="TreeGrafter"/>
</dbReference>
<dbReference type="STRING" id="299467.A0A443SS92"/>
<keyword evidence="4" id="KW-1133">Transmembrane helix</keyword>
<dbReference type="OrthoDB" id="5345392at2759"/>
<evidence type="ECO:0000256" key="1">
    <source>
        <dbReference type="ARBA" id="ARBA00004141"/>
    </source>
</evidence>
<keyword evidence="8" id="KW-1185">Reference proteome</keyword>
<evidence type="ECO:0000256" key="5">
    <source>
        <dbReference type="ARBA" id="ARBA00023136"/>
    </source>
</evidence>
<gene>
    <name evidence="7" type="ORF">B4U80_06193</name>
</gene>
<comment type="similarity">
    <text evidence="2 6">Belongs to the peroxisomal membrane protein PXMP2/4 family.</text>
</comment>
<evidence type="ECO:0000256" key="2">
    <source>
        <dbReference type="ARBA" id="ARBA00006824"/>
    </source>
</evidence>
<comment type="subcellular location">
    <subcellularLocation>
        <location evidence="1">Membrane</location>
        <topology evidence="1">Multi-pass membrane protein</topology>
    </subcellularLocation>
</comment>
<dbReference type="AlphaFoldDB" id="A0A443SS92"/>
<reference evidence="7 8" key="1">
    <citation type="journal article" date="2018" name="Gigascience">
        <title>Genomes of trombidid mites reveal novel predicted allergens and laterally-transferred genes associated with secondary metabolism.</title>
        <authorList>
            <person name="Dong X."/>
            <person name="Chaisiri K."/>
            <person name="Xia D."/>
            <person name="Armstrong S.D."/>
            <person name="Fang Y."/>
            <person name="Donnelly M.J."/>
            <person name="Kadowaki T."/>
            <person name="McGarry J.W."/>
            <person name="Darby A.C."/>
            <person name="Makepeace B.L."/>
        </authorList>
    </citation>
    <scope>NUCLEOTIDE SEQUENCE [LARGE SCALE GENOMIC DNA]</scope>
    <source>
        <strain evidence="7">UoL-UT</strain>
    </source>
</reference>
<organism evidence="7 8">
    <name type="scientific">Leptotrombidium deliense</name>
    <dbReference type="NCBI Taxonomy" id="299467"/>
    <lineage>
        <taxon>Eukaryota</taxon>
        <taxon>Metazoa</taxon>
        <taxon>Ecdysozoa</taxon>
        <taxon>Arthropoda</taxon>
        <taxon>Chelicerata</taxon>
        <taxon>Arachnida</taxon>
        <taxon>Acari</taxon>
        <taxon>Acariformes</taxon>
        <taxon>Trombidiformes</taxon>
        <taxon>Prostigmata</taxon>
        <taxon>Anystina</taxon>
        <taxon>Parasitengona</taxon>
        <taxon>Trombiculoidea</taxon>
        <taxon>Trombiculidae</taxon>
        <taxon>Leptotrombidium</taxon>
    </lineage>
</organism>
<dbReference type="EMBL" id="NCKV01000531">
    <property type="protein sequence ID" value="RWS30369.1"/>
    <property type="molecule type" value="Genomic_DNA"/>
</dbReference>
<dbReference type="GO" id="GO:0016020">
    <property type="term" value="C:membrane"/>
    <property type="evidence" value="ECO:0007669"/>
    <property type="project" value="UniProtKB-SubCell"/>
</dbReference>
<name>A0A443SS92_9ACAR</name>
<sequence length="204" mass="23849">MTAAVLQYNFLKLSRFVNSTLFGKTNLLLTNAFISTALGAAGDCIQQQFDIVTNKCERRDGLENQFVWRRTFHMSCAGLTTGLVTHYWYIILDRFLGNKRCLVTITKKVLWDQIIFSPINLSVYFVTLGLCEKSNVKKVKEEIIEKGFEQIYVAEWFIWPPSQFLNFYLIPLRYRMLFDNIISLGFDIYSPYVKYKTQLKSENL</sequence>
<keyword evidence="5" id="KW-0472">Membrane</keyword>
<evidence type="ECO:0000313" key="8">
    <source>
        <dbReference type="Proteomes" id="UP000288716"/>
    </source>
</evidence>